<organism evidence="8 9">
    <name type="scientific">Lithospermum erythrorhizon</name>
    <name type="common">Purple gromwell</name>
    <name type="synonym">Lithospermum officinale var. erythrorhizon</name>
    <dbReference type="NCBI Taxonomy" id="34254"/>
    <lineage>
        <taxon>Eukaryota</taxon>
        <taxon>Viridiplantae</taxon>
        <taxon>Streptophyta</taxon>
        <taxon>Embryophyta</taxon>
        <taxon>Tracheophyta</taxon>
        <taxon>Spermatophyta</taxon>
        <taxon>Magnoliopsida</taxon>
        <taxon>eudicotyledons</taxon>
        <taxon>Gunneridae</taxon>
        <taxon>Pentapetalae</taxon>
        <taxon>asterids</taxon>
        <taxon>lamiids</taxon>
        <taxon>Boraginales</taxon>
        <taxon>Boraginaceae</taxon>
        <taxon>Boraginoideae</taxon>
        <taxon>Lithospermeae</taxon>
        <taxon>Lithospermum</taxon>
    </lineage>
</organism>
<dbReference type="InterPro" id="IPR037185">
    <property type="entry name" value="EmrE-like"/>
</dbReference>
<feature type="transmembrane region" description="Helical" evidence="6">
    <location>
        <begin position="105"/>
        <end position="124"/>
    </location>
</feature>
<evidence type="ECO:0000313" key="8">
    <source>
        <dbReference type="EMBL" id="GAA0168653.1"/>
    </source>
</evidence>
<comment type="subcellular location">
    <subcellularLocation>
        <location evidence="1 6">Membrane</location>
        <topology evidence="1 6">Multi-pass membrane protein</topology>
    </subcellularLocation>
</comment>
<feature type="transmembrane region" description="Helical" evidence="6">
    <location>
        <begin position="184"/>
        <end position="204"/>
    </location>
</feature>
<dbReference type="Proteomes" id="UP001454036">
    <property type="component" value="Unassembled WGS sequence"/>
</dbReference>
<evidence type="ECO:0000256" key="5">
    <source>
        <dbReference type="ARBA" id="ARBA00023136"/>
    </source>
</evidence>
<dbReference type="InterPro" id="IPR000620">
    <property type="entry name" value="EamA_dom"/>
</dbReference>
<sequence>MGQPTSKSTKLYLVLALLALQLCFTGFHIVSKFALDMGISMVVYPIYRNILALLILGPVAYLFEKNDRPPLTFRLLVEFVLLALLGVTALQGFYILGLYYGSPTLVAAIQNSVPAITFLMAVAMRLEKLNFVRTDGLAKISGTVVCVGGATIITLYRGPSLKLPFIQPLISNTEADETETVQNWTLGSLYILAQCVSWSAWMVFQAPVVKRYPAPLSLTSFTCFFGLIQLLVIAAFCERELDHWIISSYEEIFTIAYAGIVASGVIIALQIWCIHNGGPVYVAVFQPLQTVLVAIASYLIFGDQIYTGGILGAAFIIAGLYLVLWGKTKELKVEARNTEGSLTTHLLQGNSEDRGTSATAAAATPVTVGSAAVGTDIP</sequence>
<dbReference type="AlphaFoldDB" id="A0AAV3QYA3"/>
<evidence type="ECO:0000256" key="3">
    <source>
        <dbReference type="ARBA" id="ARBA00022692"/>
    </source>
</evidence>
<dbReference type="GO" id="GO:0022857">
    <property type="term" value="F:transmembrane transporter activity"/>
    <property type="evidence" value="ECO:0007669"/>
    <property type="project" value="InterPro"/>
</dbReference>
<dbReference type="Pfam" id="PF00892">
    <property type="entry name" value="EamA"/>
    <property type="match status" value="2"/>
</dbReference>
<dbReference type="EMBL" id="BAABME010023713">
    <property type="protein sequence ID" value="GAA0168653.1"/>
    <property type="molecule type" value="Genomic_DNA"/>
</dbReference>
<feature type="domain" description="EamA" evidence="7">
    <location>
        <begin position="14"/>
        <end position="153"/>
    </location>
</feature>
<feature type="transmembrane region" description="Helical" evidence="6">
    <location>
        <begin position="75"/>
        <end position="99"/>
    </location>
</feature>
<feature type="transmembrane region" description="Helical" evidence="6">
    <location>
        <begin position="136"/>
        <end position="156"/>
    </location>
</feature>
<evidence type="ECO:0000259" key="7">
    <source>
        <dbReference type="Pfam" id="PF00892"/>
    </source>
</evidence>
<evidence type="ECO:0000256" key="1">
    <source>
        <dbReference type="ARBA" id="ARBA00004141"/>
    </source>
</evidence>
<feature type="transmembrane region" description="Helical" evidence="6">
    <location>
        <begin position="252"/>
        <end position="273"/>
    </location>
</feature>
<feature type="transmembrane region" description="Helical" evidence="6">
    <location>
        <begin position="280"/>
        <end position="300"/>
    </location>
</feature>
<keyword evidence="5 6" id="KW-0472">Membrane</keyword>
<feature type="transmembrane region" description="Helical" evidence="6">
    <location>
        <begin position="306"/>
        <end position="326"/>
    </location>
</feature>
<feature type="transmembrane region" description="Helical" evidence="6">
    <location>
        <begin position="216"/>
        <end position="236"/>
    </location>
</feature>
<accession>A0AAV3QYA3</accession>
<feature type="transmembrane region" description="Helical" evidence="6">
    <location>
        <begin position="12"/>
        <end position="30"/>
    </location>
</feature>
<evidence type="ECO:0000256" key="6">
    <source>
        <dbReference type="RuleBase" id="RU363077"/>
    </source>
</evidence>
<feature type="transmembrane region" description="Helical" evidence="6">
    <location>
        <begin position="42"/>
        <end position="63"/>
    </location>
</feature>
<feature type="domain" description="EamA" evidence="7">
    <location>
        <begin position="186"/>
        <end position="324"/>
    </location>
</feature>
<evidence type="ECO:0000256" key="2">
    <source>
        <dbReference type="ARBA" id="ARBA00007635"/>
    </source>
</evidence>
<reference evidence="8 9" key="1">
    <citation type="submission" date="2024-01" db="EMBL/GenBank/DDBJ databases">
        <title>The complete chloroplast genome sequence of Lithospermum erythrorhizon: insights into the phylogenetic relationship among Boraginaceae species and the maternal lineages of purple gromwells.</title>
        <authorList>
            <person name="Okada T."/>
            <person name="Watanabe K."/>
        </authorList>
    </citation>
    <scope>NUCLEOTIDE SEQUENCE [LARGE SCALE GENOMIC DNA]</scope>
</reference>
<evidence type="ECO:0000313" key="9">
    <source>
        <dbReference type="Proteomes" id="UP001454036"/>
    </source>
</evidence>
<evidence type="ECO:0000256" key="4">
    <source>
        <dbReference type="ARBA" id="ARBA00022989"/>
    </source>
</evidence>
<proteinExistence type="inferred from homology"/>
<keyword evidence="9" id="KW-1185">Reference proteome</keyword>
<dbReference type="SUPFAM" id="SSF103481">
    <property type="entry name" value="Multidrug resistance efflux transporter EmrE"/>
    <property type="match status" value="2"/>
</dbReference>
<dbReference type="InterPro" id="IPR030184">
    <property type="entry name" value="WAT1-related"/>
</dbReference>
<gene>
    <name evidence="8" type="ORF">LIER_40609</name>
</gene>
<name>A0AAV3QYA3_LITER</name>
<protein>
    <recommendedName>
        <fullName evidence="6">WAT1-related protein</fullName>
    </recommendedName>
</protein>
<comment type="caution">
    <text evidence="8">The sequence shown here is derived from an EMBL/GenBank/DDBJ whole genome shotgun (WGS) entry which is preliminary data.</text>
</comment>
<dbReference type="GO" id="GO:0016020">
    <property type="term" value="C:membrane"/>
    <property type="evidence" value="ECO:0007669"/>
    <property type="project" value="UniProtKB-SubCell"/>
</dbReference>
<keyword evidence="3 6" id="KW-0812">Transmembrane</keyword>
<dbReference type="PANTHER" id="PTHR31218">
    <property type="entry name" value="WAT1-RELATED PROTEIN"/>
    <property type="match status" value="1"/>
</dbReference>
<comment type="similarity">
    <text evidence="2 6">Belongs to the drug/metabolite transporter (DMT) superfamily. Plant drug/metabolite exporter (P-DME) (TC 2.A.7.4) family.</text>
</comment>
<keyword evidence="4 6" id="KW-1133">Transmembrane helix</keyword>